<gene>
    <name evidence="1" type="ORF">MUK42_36953</name>
</gene>
<protein>
    <submittedName>
        <fullName evidence="1">Uncharacterized protein</fullName>
    </submittedName>
</protein>
<dbReference type="EMBL" id="CP097508">
    <property type="protein sequence ID" value="URE11900.1"/>
    <property type="molecule type" value="Genomic_DNA"/>
</dbReference>
<accession>A0A9E7KDK2</accession>
<dbReference type="AlphaFoldDB" id="A0A9E7KDK2"/>
<sequence>MTPPLGGDNAIRIGLVTTMTESVPVALMRWRKRVDRTDDAVDSAWKTPPNSRRESLRANTNVSLEKHFSCTVPSCCYHLIKLLLVHD</sequence>
<keyword evidence="2" id="KW-1185">Reference proteome</keyword>
<evidence type="ECO:0000313" key="1">
    <source>
        <dbReference type="EMBL" id="URE11900.1"/>
    </source>
</evidence>
<organism evidence="1 2">
    <name type="scientific">Musa troglodytarum</name>
    <name type="common">fe'i banana</name>
    <dbReference type="NCBI Taxonomy" id="320322"/>
    <lineage>
        <taxon>Eukaryota</taxon>
        <taxon>Viridiplantae</taxon>
        <taxon>Streptophyta</taxon>
        <taxon>Embryophyta</taxon>
        <taxon>Tracheophyta</taxon>
        <taxon>Spermatophyta</taxon>
        <taxon>Magnoliopsida</taxon>
        <taxon>Liliopsida</taxon>
        <taxon>Zingiberales</taxon>
        <taxon>Musaceae</taxon>
        <taxon>Musa</taxon>
    </lineage>
</organism>
<name>A0A9E7KDK2_9LILI</name>
<proteinExistence type="predicted"/>
<dbReference type="Proteomes" id="UP001055439">
    <property type="component" value="Chromosome 6"/>
</dbReference>
<evidence type="ECO:0000313" key="2">
    <source>
        <dbReference type="Proteomes" id="UP001055439"/>
    </source>
</evidence>
<reference evidence="1" key="1">
    <citation type="submission" date="2022-05" db="EMBL/GenBank/DDBJ databases">
        <title>The Musa troglodytarum L. genome provides insights into the mechanism of non-climacteric behaviour and enrichment of carotenoids.</title>
        <authorList>
            <person name="Wang J."/>
        </authorList>
    </citation>
    <scope>NUCLEOTIDE SEQUENCE</scope>
    <source>
        <tissue evidence="1">Leaf</tissue>
    </source>
</reference>